<dbReference type="InterPro" id="IPR000048">
    <property type="entry name" value="IQ_motif_EF-hand-BS"/>
</dbReference>
<comment type="caution">
    <text evidence="6">The sequence shown here is derived from an EMBL/GenBank/DDBJ whole genome shotgun (WGS) entry which is preliminary data.</text>
</comment>
<feature type="compositionally biased region" description="Polar residues" evidence="4">
    <location>
        <begin position="356"/>
        <end position="367"/>
    </location>
</feature>
<feature type="region of interest" description="Disordered" evidence="4">
    <location>
        <begin position="215"/>
        <end position="284"/>
    </location>
</feature>
<feature type="region of interest" description="Disordered" evidence="4">
    <location>
        <begin position="443"/>
        <end position="462"/>
    </location>
</feature>
<dbReference type="AlphaFoldDB" id="A0AAP0PI03"/>
<dbReference type="InterPro" id="IPR025064">
    <property type="entry name" value="DUF4005"/>
</dbReference>
<feature type="compositionally biased region" description="Basic and acidic residues" evidence="4">
    <location>
        <begin position="314"/>
        <end position="337"/>
    </location>
</feature>
<dbReference type="Pfam" id="PF00612">
    <property type="entry name" value="IQ"/>
    <property type="match status" value="2"/>
</dbReference>
<dbReference type="EMBL" id="JBBNAF010000005">
    <property type="protein sequence ID" value="KAK9143499.1"/>
    <property type="molecule type" value="Genomic_DNA"/>
</dbReference>
<keyword evidence="1" id="KW-0112">Calmodulin-binding</keyword>
<feature type="compositionally biased region" description="Polar residues" evidence="4">
    <location>
        <begin position="445"/>
        <end position="462"/>
    </location>
</feature>
<dbReference type="PROSITE" id="PS50096">
    <property type="entry name" value="IQ"/>
    <property type="match status" value="2"/>
</dbReference>
<organism evidence="6 7">
    <name type="scientific">Stephania yunnanensis</name>
    <dbReference type="NCBI Taxonomy" id="152371"/>
    <lineage>
        <taxon>Eukaryota</taxon>
        <taxon>Viridiplantae</taxon>
        <taxon>Streptophyta</taxon>
        <taxon>Embryophyta</taxon>
        <taxon>Tracheophyta</taxon>
        <taxon>Spermatophyta</taxon>
        <taxon>Magnoliopsida</taxon>
        <taxon>Ranunculales</taxon>
        <taxon>Menispermaceae</taxon>
        <taxon>Menispermoideae</taxon>
        <taxon>Cissampelideae</taxon>
        <taxon>Stephania</taxon>
    </lineage>
</organism>
<feature type="compositionally biased region" description="Polar residues" evidence="4">
    <location>
        <begin position="44"/>
        <end position="56"/>
    </location>
</feature>
<evidence type="ECO:0000256" key="3">
    <source>
        <dbReference type="ARBA" id="ARBA00024378"/>
    </source>
</evidence>
<dbReference type="Pfam" id="PF13178">
    <property type="entry name" value="DUF4005"/>
    <property type="match status" value="1"/>
</dbReference>
<evidence type="ECO:0000256" key="2">
    <source>
        <dbReference type="ARBA" id="ARBA00024341"/>
    </source>
</evidence>
<evidence type="ECO:0000259" key="5">
    <source>
        <dbReference type="Pfam" id="PF13178"/>
    </source>
</evidence>
<comment type="subunit">
    <text evidence="3">Binds to multiple calmodulin (CaM) in the presence of Ca(2+) and CaM-like proteins.</text>
</comment>
<proteinExistence type="inferred from homology"/>
<feature type="region of interest" description="Disordered" evidence="4">
    <location>
        <begin position="1"/>
        <end position="71"/>
    </location>
</feature>
<keyword evidence="7" id="KW-1185">Reference proteome</keyword>
<dbReference type="PANTHER" id="PTHR32295">
    <property type="entry name" value="IQ-DOMAIN 5-RELATED"/>
    <property type="match status" value="1"/>
</dbReference>
<evidence type="ECO:0000256" key="4">
    <source>
        <dbReference type="SAM" id="MobiDB-lite"/>
    </source>
</evidence>
<feature type="compositionally biased region" description="Low complexity" evidence="4">
    <location>
        <begin position="338"/>
        <end position="351"/>
    </location>
</feature>
<dbReference type="Proteomes" id="UP001420932">
    <property type="component" value="Unassembled WGS sequence"/>
</dbReference>
<feature type="domain" description="DUF4005" evidence="5">
    <location>
        <begin position="407"/>
        <end position="491"/>
    </location>
</feature>
<sequence>MKTASGFPRQLSPMGKAARWFRGLLTGKSKESKPEEKKKRWSFVRSSKSNDCTCTRQPPPPPPPPSASANLRRGSYRDVVSATPIHGYSFDDGGGGSSGVGSSGVGVDPNKHAIAVAAATAAVAEAAVAAAQAAAAVVKLTSSGRSAAARGGGEAKRWDDWAAVAIQSAFRGYLARRALRALKGLVKLQALVRGHIMRKKTVDTMRRMQALVRVQARARAGRSKSTERRYLNKQLSHSHLPGPATPEKYEHAIRSNSTRYDRSSSSLKRNGSKGHRDVYELDRVHSSRNYGEHCVDERQLNHHRRRESLMRTGLQEDEKSDKIVEIDPGKPQLDLRRGTTTSQSSQRSLGQDRLSHSVTTMDSPSKDSTTAQLSTSSASSGEVQSMHPRRFPLPIEDDQFCTAENSPQFYSISSRATSVRRSPFTPAKSDCSGSLFSGYSDHPNYMSNTESSRAKVRSQSAPKQRLEFEKSSSTKRSYIQGFSDVRSSSVPKTTAALQANFARKAYPGSGRLDRLGMPIVHSEMIGSFNGT</sequence>
<feature type="compositionally biased region" description="Basic and acidic residues" evidence="4">
    <location>
        <begin position="28"/>
        <end position="38"/>
    </location>
</feature>
<dbReference type="PANTHER" id="PTHR32295:SF11">
    <property type="entry name" value="PROTEIN IQ-DOMAIN 22"/>
    <property type="match status" value="1"/>
</dbReference>
<evidence type="ECO:0000313" key="7">
    <source>
        <dbReference type="Proteomes" id="UP001420932"/>
    </source>
</evidence>
<protein>
    <recommendedName>
        <fullName evidence="5">DUF4005 domain-containing protein</fullName>
    </recommendedName>
</protein>
<reference evidence="6 7" key="1">
    <citation type="submission" date="2024-01" db="EMBL/GenBank/DDBJ databases">
        <title>Genome assemblies of Stephania.</title>
        <authorList>
            <person name="Yang L."/>
        </authorList>
    </citation>
    <scope>NUCLEOTIDE SEQUENCE [LARGE SCALE GENOMIC DNA]</scope>
    <source>
        <strain evidence="6">YNDBR</strain>
        <tissue evidence="6">Leaf</tissue>
    </source>
</reference>
<evidence type="ECO:0000256" key="1">
    <source>
        <dbReference type="ARBA" id="ARBA00022860"/>
    </source>
</evidence>
<gene>
    <name evidence="6" type="ORF">Syun_012899</name>
</gene>
<accession>A0AAP0PI03</accession>
<name>A0AAP0PI03_9MAGN</name>
<comment type="similarity">
    <text evidence="2">Belongs to the IQD family.</text>
</comment>
<dbReference type="CDD" id="cd23767">
    <property type="entry name" value="IQCD"/>
    <property type="match status" value="1"/>
</dbReference>
<feature type="region of interest" description="Disordered" evidence="4">
    <location>
        <begin position="306"/>
        <end position="388"/>
    </location>
</feature>
<feature type="compositionally biased region" description="Low complexity" evidence="4">
    <location>
        <begin position="254"/>
        <end position="266"/>
    </location>
</feature>
<dbReference type="GO" id="GO:0005516">
    <property type="term" value="F:calmodulin binding"/>
    <property type="evidence" value="ECO:0007669"/>
    <property type="project" value="UniProtKB-KW"/>
</dbReference>
<feature type="compositionally biased region" description="Low complexity" evidence="4">
    <location>
        <begin position="368"/>
        <end position="380"/>
    </location>
</feature>
<dbReference type="Gene3D" id="1.20.5.190">
    <property type="match status" value="1"/>
</dbReference>
<feature type="compositionally biased region" description="Basic and acidic residues" evidence="4">
    <location>
        <begin position="274"/>
        <end position="284"/>
    </location>
</feature>
<evidence type="ECO:0000313" key="6">
    <source>
        <dbReference type="EMBL" id="KAK9143499.1"/>
    </source>
</evidence>
<feature type="compositionally biased region" description="Pro residues" evidence="4">
    <location>
        <begin position="57"/>
        <end position="66"/>
    </location>
</feature>